<dbReference type="GO" id="GO:0003677">
    <property type="term" value="F:DNA binding"/>
    <property type="evidence" value="ECO:0007669"/>
    <property type="project" value="InterPro"/>
</dbReference>
<organism evidence="6 7">
    <name type="scientific">Nocardia transvalensis</name>
    <dbReference type="NCBI Taxonomy" id="37333"/>
    <lineage>
        <taxon>Bacteria</taxon>
        <taxon>Bacillati</taxon>
        <taxon>Actinomycetota</taxon>
        <taxon>Actinomycetes</taxon>
        <taxon>Mycobacteriales</taxon>
        <taxon>Nocardiaceae</taxon>
        <taxon>Nocardia</taxon>
    </lineage>
</organism>
<gene>
    <name evidence="6" type="ORF">BJY24_007881</name>
</gene>
<dbReference type="AlphaFoldDB" id="A0A7W9UMS9"/>
<reference evidence="6 7" key="1">
    <citation type="submission" date="2020-08" db="EMBL/GenBank/DDBJ databases">
        <title>Sequencing the genomes of 1000 actinobacteria strains.</title>
        <authorList>
            <person name="Klenk H.-P."/>
        </authorList>
    </citation>
    <scope>NUCLEOTIDE SEQUENCE [LARGE SCALE GENOMIC DNA]</scope>
    <source>
        <strain evidence="6 7">DSM 43582</strain>
    </source>
</reference>
<feature type="region of interest" description="Disordered" evidence="3">
    <location>
        <begin position="219"/>
        <end position="248"/>
    </location>
</feature>
<feature type="region of interest" description="Disordered" evidence="3">
    <location>
        <begin position="1"/>
        <end position="36"/>
    </location>
</feature>
<dbReference type="PANTHER" id="PTHR33375:SF1">
    <property type="entry name" value="CHROMOSOME-PARTITIONING PROTEIN PARB-RELATED"/>
    <property type="match status" value="1"/>
</dbReference>
<dbReference type="NCBIfam" id="TIGR00180">
    <property type="entry name" value="parB_part"/>
    <property type="match status" value="1"/>
</dbReference>
<dbReference type="InterPro" id="IPR003115">
    <property type="entry name" value="ParB_N"/>
</dbReference>
<evidence type="ECO:0000259" key="4">
    <source>
        <dbReference type="Pfam" id="PF02195"/>
    </source>
</evidence>
<evidence type="ECO:0000256" key="1">
    <source>
        <dbReference type="ARBA" id="ARBA00006295"/>
    </source>
</evidence>
<feature type="compositionally biased region" description="Basic and acidic residues" evidence="3">
    <location>
        <begin position="219"/>
        <end position="241"/>
    </location>
</feature>
<dbReference type="PANTHER" id="PTHR33375">
    <property type="entry name" value="CHROMOSOME-PARTITIONING PROTEIN PARB-RELATED"/>
    <property type="match status" value="1"/>
</dbReference>
<name>A0A7W9UMS9_9NOCA</name>
<feature type="domain" description="ParB/Spo0J HTH" evidence="5">
    <location>
        <begin position="143"/>
        <end position="218"/>
    </location>
</feature>
<dbReference type="Proteomes" id="UP000540412">
    <property type="component" value="Unassembled WGS sequence"/>
</dbReference>
<dbReference type="SUPFAM" id="SSF110849">
    <property type="entry name" value="ParB/Sulfiredoxin"/>
    <property type="match status" value="1"/>
</dbReference>
<keyword evidence="2" id="KW-0159">Chromosome partition</keyword>
<comment type="caution">
    <text evidence="6">The sequence shown here is derived from an EMBL/GenBank/DDBJ whole genome shotgun (WGS) entry which is preliminary data.</text>
</comment>
<dbReference type="InterPro" id="IPR041468">
    <property type="entry name" value="HTH_ParB/Spo0J"/>
</dbReference>
<dbReference type="Pfam" id="PF17762">
    <property type="entry name" value="HTH_ParB"/>
    <property type="match status" value="1"/>
</dbReference>
<sequence length="290" mass="31808">MVRGGQRKSLADLTGSVGDHSPVDGLETRQVPPPPATTARLADLVANPHNPREVGDLSDLASIAVQQLQPVLVVTRAAYLRLYPDEAAAIGAARWVVVTGSRRLAAAREYGRENLDIVVKDEVAADRATFIWATIDENIGRRDFDVLEEAHAVEQLVTECGGIADDAADRLNRSKGWVSQRRALLKLAPELQEALRRGELAIRVARSLARVPREEQVARWQAEQERATKQPDTAPKPEAKPKPASVPRLTKALRRFEPAPVALAEALWDYLDADQVGQLTARLDELGGRR</sequence>
<dbReference type="Gene3D" id="1.10.10.2830">
    <property type="match status" value="1"/>
</dbReference>
<dbReference type="InterPro" id="IPR050336">
    <property type="entry name" value="Chromosome_partition/occlusion"/>
</dbReference>
<dbReference type="InterPro" id="IPR004437">
    <property type="entry name" value="ParB/RepB/Spo0J"/>
</dbReference>
<dbReference type="RefSeq" id="WP_040751684.1">
    <property type="nucleotide sequence ID" value="NZ_JACHIT010000003.1"/>
</dbReference>
<evidence type="ECO:0000256" key="3">
    <source>
        <dbReference type="SAM" id="MobiDB-lite"/>
    </source>
</evidence>
<proteinExistence type="inferred from homology"/>
<dbReference type="EMBL" id="JACHIT010000003">
    <property type="protein sequence ID" value="MBB5918948.1"/>
    <property type="molecule type" value="Genomic_DNA"/>
</dbReference>
<evidence type="ECO:0000256" key="2">
    <source>
        <dbReference type="ARBA" id="ARBA00022829"/>
    </source>
</evidence>
<dbReference type="GO" id="GO:0007059">
    <property type="term" value="P:chromosome segregation"/>
    <property type="evidence" value="ECO:0007669"/>
    <property type="project" value="TreeGrafter"/>
</dbReference>
<dbReference type="Pfam" id="PF02195">
    <property type="entry name" value="ParB_N"/>
    <property type="match status" value="1"/>
</dbReference>
<protein>
    <submittedName>
        <fullName evidence="6">ParB family chromosome partitioning protein</fullName>
    </submittedName>
</protein>
<dbReference type="GO" id="GO:0045881">
    <property type="term" value="P:positive regulation of sporulation resulting in formation of a cellular spore"/>
    <property type="evidence" value="ECO:0007669"/>
    <property type="project" value="TreeGrafter"/>
</dbReference>
<comment type="similarity">
    <text evidence="1">Belongs to the ParB family.</text>
</comment>
<keyword evidence="7" id="KW-1185">Reference proteome</keyword>
<dbReference type="SUPFAM" id="SSF109709">
    <property type="entry name" value="KorB DNA-binding domain-like"/>
    <property type="match status" value="1"/>
</dbReference>
<evidence type="ECO:0000313" key="7">
    <source>
        <dbReference type="Proteomes" id="UP000540412"/>
    </source>
</evidence>
<evidence type="ECO:0000259" key="5">
    <source>
        <dbReference type="Pfam" id="PF17762"/>
    </source>
</evidence>
<evidence type="ECO:0000313" key="6">
    <source>
        <dbReference type="EMBL" id="MBB5918948.1"/>
    </source>
</evidence>
<accession>A0A7W9UMS9</accession>
<feature type="domain" description="ParB-like N-terminal" evidence="4">
    <location>
        <begin position="40"/>
        <end position="128"/>
    </location>
</feature>
<dbReference type="GO" id="GO:0005694">
    <property type="term" value="C:chromosome"/>
    <property type="evidence" value="ECO:0007669"/>
    <property type="project" value="TreeGrafter"/>
</dbReference>
<dbReference type="InterPro" id="IPR036086">
    <property type="entry name" value="ParB/Sulfiredoxin_sf"/>
</dbReference>